<feature type="region of interest" description="Disordered" evidence="4">
    <location>
        <begin position="1"/>
        <end position="34"/>
    </location>
</feature>
<dbReference type="AlphaFoldDB" id="A0AA88YVG7"/>
<dbReference type="Pfam" id="PF25573">
    <property type="entry name" value="TPR_PSMD3_N"/>
    <property type="match status" value="1"/>
</dbReference>
<accession>A0AA88YVG7</accession>
<dbReference type="SMART" id="SM00088">
    <property type="entry name" value="PINT"/>
    <property type="match status" value="1"/>
</dbReference>
<sequence>MVKNASVDVEMKDASPSKDGKADEKVNGVEEPKKDPDLLTLEDIREHVRHIEKAVSTKEPRYMSRVIRGLVSVRRRLNGLVLKKLLNGYMVSLASQRDELLTFVSESTESNGLGPVFRPKSGKFAALPLVPEVEIYLHLLVLISLIDLKKYTEAVKCSELLMQKVSSLNRRTLDMLAAKCYFYYSRAFELTNQLETIRTFLHSRLRTSTLRSDHEGQAALINLLLRNYLHFNLIEQADKLVSKSTFPESASNNEWARFLYYMGKIKSSQLEYSEAHKYLLQALRKAPQHTAVGFKQTVQRLAITVELLLGDIPDRQVFRQASMKKTLGPYFQLTQAVRTGNLKKFNEVLAKFGSKFQTEDTYFLIIRLRHNVIKTGVRMISLSYSRISLSDIAQKLMLDSPEDAEYIVAKAIRDGVIEATIDHEKGYVQSKETSDIYMTREPMAAYHQRISFCLDIHNQSVKAMRFPPKSYNKDLESAEERREREQQELESAKEIADEDFDGFP</sequence>
<dbReference type="InterPro" id="IPR013586">
    <property type="entry name" value="PSMD3_C"/>
</dbReference>
<dbReference type="GO" id="GO:0006511">
    <property type="term" value="P:ubiquitin-dependent protein catabolic process"/>
    <property type="evidence" value="ECO:0007669"/>
    <property type="project" value="TreeGrafter"/>
</dbReference>
<dbReference type="Pfam" id="PF08375">
    <property type="entry name" value="Rpn3_C"/>
    <property type="match status" value="1"/>
</dbReference>
<evidence type="ECO:0000256" key="3">
    <source>
        <dbReference type="PROSITE-ProRule" id="PRU00339"/>
    </source>
</evidence>
<dbReference type="InterPro" id="IPR036388">
    <property type="entry name" value="WH-like_DNA-bd_sf"/>
</dbReference>
<keyword evidence="2" id="KW-0647">Proteasome</keyword>
<dbReference type="Gene3D" id="1.10.10.10">
    <property type="entry name" value="Winged helix-like DNA-binding domain superfamily/Winged helix DNA-binding domain"/>
    <property type="match status" value="1"/>
</dbReference>
<dbReference type="PROSITE" id="PS50005">
    <property type="entry name" value="TPR"/>
    <property type="match status" value="1"/>
</dbReference>
<feature type="domain" description="PCI" evidence="5">
    <location>
        <begin position="256"/>
        <end position="435"/>
    </location>
</feature>
<dbReference type="InterPro" id="IPR011990">
    <property type="entry name" value="TPR-like_helical_dom_sf"/>
</dbReference>
<feature type="compositionally biased region" description="Basic and acidic residues" evidence="4">
    <location>
        <begin position="9"/>
        <end position="34"/>
    </location>
</feature>
<evidence type="ECO:0000256" key="1">
    <source>
        <dbReference type="ARBA" id="ARBA00007912"/>
    </source>
</evidence>
<comment type="caution">
    <text evidence="6">The sequence shown here is derived from an EMBL/GenBank/DDBJ whole genome shotgun (WGS) entry which is preliminary data.</text>
</comment>
<dbReference type="SMART" id="SM00753">
    <property type="entry name" value="PAM"/>
    <property type="match status" value="1"/>
</dbReference>
<protein>
    <recommendedName>
        <fullName evidence="5">PCI domain-containing protein</fullName>
    </recommendedName>
</protein>
<feature type="compositionally biased region" description="Basic and acidic residues" evidence="4">
    <location>
        <begin position="471"/>
        <end position="495"/>
    </location>
</feature>
<evidence type="ECO:0000259" key="5">
    <source>
        <dbReference type="PROSITE" id="PS50250"/>
    </source>
</evidence>
<gene>
    <name evidence="6" type="ORF">FSP39_023189</name>
</gene>
<dbReference type="PANTHER" id="PTHR10758:SF2">
    <property type="entry name" value="26S PROTEASOME NON-ATPASE REGULATORY SUBUNIT 3"/>
    <property type="match status" value="1"/>
</dbReference>
<evidence type="ECO:0000256" key="2">
    <source>
        <dbReference type="ARBA" id="ARBA00022942"/>
    </source>
</evidence>
<dbReference type="Gene3D" id="1.25.40.10">
    <property type="entry name" value="Tetratricopeptide repeat domain"/>
    <property type="match status" value="1"/>
</dbReference>
<dbReference type="PANTHER" id="PTHR10758">
    <property type="entry name" value="26S PROTEASOME NON-ATPASE REGULATORY SUBUNIT 3/COP9 SIGNALOSOME COMPLEX SUBUNIT 3"/>
    <property type="match status" value="1"/>
</dbReference>
<dbReference type="GO" id="GO:0030234">
    <property type="term" value="F:enzyme regulator activity"/>
    <property type="evidence" value="ECO:0007669"/>
    <property type="project" value="InterPro"/>
</dbReference>
<name>A0AA88YVG7_PINIB</name>
<proteinExistence type="inferred from homology"/>
<dbReference type="GO" id="GO:0042176">
    <property type="term" value="P:regulation of protein catabolic process"/>
    <property type="evidence" value="ECO:0007669"/>
    <property type="project" value="InterPro"/>
</dbReference>
<comment type="similarity">
    <text evidence="1">Belongs to the proteasome subunit S3 family.</text>
</comment>
<keyword evidence="7" id="KW-1185">Reference proteome</keyword>
<dbReference type="GO" id="GO:0008541">
    <property type="term" value="C:proteasome regulatory particle, lid subcomplex"/>
    <property type="evidence" value="ECO:0007669"/>
    <property type="project" value="TreeGrafter"/>
</dbReference>
<evidence type="ECO:0000256" key="4">
    <source>
        <dbReference type="SAM" id="MobiDB-lite"/>
    </source>
</evidence>
<organism evidence="6 7">
    <name type="scientific">Pinctada imbricata</name>
    <name type="common">Atlantic pearl-oyster</name>
    <name type="synonym">Pinctada martensii</name>
    <dbReference type="NCBI Taxonomy" id="66713"/>
    <lineage>
        <taxon>Eukaryota</taxon>
        <taxon>Metazoa</taxon>
        <taxon>Spiralia</taxon>
        <taxon>Lophotrochozoa</taxon>
        <taxon>Mollusca</taxon>
        <taxon>Bivalvia</taxon>
        <taxon>Autobranchia</taxon>
        <taxon>Pteriomorphia</taxon>
        <taxon>Pterioida</taxon>
        <taxon>Pterioidea</taxon>
        <taxon>Pteriidae</taxon>
        <taxon>Pinctada</taxon>
    </lineage>
</organism>
<dbReference type="InterPro" id="IPR019734">
    <property type="entry name" value="TPR_rpt"/>
</dbReference>
<dbReference type="InterPro" id="IPR050756">
    <property type="entry name" value="CSN3"/>
</dbReference>
<dbReference type="Proteomes" id="UP001186944">
    <property type="component" value="Unassembled WGS sequence"/>
</dbReference>
<dbReference type="InterPro" id="IPR000717">
    <property type="entry name" value="PCI_dom"/>
</dbReference>
<feature type="repeat" description="TPR" evidence="3">
    <location>
        <begin position="256"/>
        <end position="289"/>
    </location>
</feature>
<dbReference type="InterPro" id="IPR036390">
    <property type="entry name" value="WH_DNA-bd_sf"/>
</dbReference>
<keyword evidence="3" id="KW-0802">TPR repeat</keyword>
<dbReference type="Pfam" id="PF01399">
    <property type="entry name" value="PCI"/>
    <property type="match status" value="1"/>
</dbReference>
<dbReference type="EMBL" id="VSWD01000003">
    <property type="protein sequence ID" value="KAK3106590.1"/>
    <property type="molecule type" value="Genomic_DNA"/>
</dbReference>
<evidence type="ECO:0000313" key="6">
    <source>
        <dbReference type="EMBL" id="KAK3106590.1"/>
    </source>
</evidence>
<dbReference type="InterPro" id="IPR057985">
    <property type="entry name" value="TPR_PSMD3_N"/>
</dbReference>
<dbReference type="SUPFAM" id="SSF46785">
    <property type="entry name" value="Winged helix' DNA-binding domain"/>
    <property type="match status" value="1"/>
</dbReference>
<reference evidence="6" key="1">
    <citation type="submission" date="2019-08" db="EMBL/GenBank/DDBJ databases">
        <title>The improved chromosome-level genome for the pearl oyster Pinctada fucata martensii using PacBio sequencing and Hi-C.</title>
        <authorList>
            <person name="Zheng Z."/>
        </authorList>
    </citation>
    <scope>NUCLEOTIDE SEQUENCE</scope>
    <source>
        <strain evidence="6">ZZ-2019</strain>
        <tissue evidence="6">Adductor muscle</tissue>
    </source>
</reference>
<feature type="region of interest" description="Disordered" evidence="4">
    <location>
        <begin position="467"/>
        <end position="504"/>
    </location>
</feature>
<evidence type="ECO:0000313" key="7">
    <source>
        <dbReference type="Proteomes" id="UP001186944"/>
    </source>
</evidence>
<dbReference type="PROSITE" id="PS50250">
    <property type="entry name" value="PCI"/>
    <property type="match status" value="1"/>
</dbReference>